<comment type="caution">
    <text evidence="3">The sequence shown here is derived from an EMBL/GenBank/DDBJ whole genome shotgun (WGS) entry which is preliminary data.</text>
</comment>
<keyword evidence="2" id="KW-0472">Membrane</keyword>
<gene>
    <name evidence="3" type="ORF">TRAPUB_4034</name>
</gene>
<evidence type="ECO:0000313" key="4">
    <source>
        <dbReference type="Proteomes" id="UP000184267"/>
    </source>
</evidence>
<dbReference type="OMA" id="WKAIGRW"/>
<accession>A0A1M2VC81</accession>
<feature type="region of interest" description="Disordered" evidence="1">
    <location>
        <begin position="1"/>
        <end position="43"/>
    </location>
</feature>
<organism evidence="3 4">
    <name type="scientific">Trametes pubescens</name>
    <name type="common">White-rot fungus</name>
    <dbReference type="NCBI Taxonomy" id="154538"/>
    <lineage>
        <taxon>Eukaryota</taxon>
        <taxon>Fungi</taxon>
        <taxon>Dikarya</taxon>
        <taxon>Basidiomycota</taxon>
        <taxon>Agaricomycotina</taxon>
        <taxon>Agaricomycetes</taxon>
        <taxon>Polyporales</taxon>
        <taxon>Polyporaceae</taxon>
        <taxon>Trametes</taxon>
    </lineage>
</organism>
<keyword evidence="2" id="KW-1133">Transmembrane helix</keyword>
<evidence type="ECO:0000256" key="1">
    <source>
        <dbReference type="SAM" id="MobiDB-lite"/>
    </source>
</evidence>
<evidence type="ECO:0000256" key="2">
    <source>
        <dbReference type="SAM" id="Phobius"/>
    </source>
</evidence>
<feature type="compositionally biased region" description="Low complexity" evidence="1">
    <location>
        <begin position="30"/>
        <end position="40"/>
    </location>
</feature>
<feature type="compositionally biased region" description="Pro residues" evidence="1">
    <location>
        <begin position="500"/>
        <end position="510"/>
    </location>
</feature>
<name>A0A1M2VC81_TRAPU</name>
<dbReference type="Proteomes" id="UP000184267">
    <property type="component" value="Unassembled WGS sequence"/>
</dbReference>
<dbReference type="EMBL" id="MNAD01001480">
    <property type="protein sequence ID" value="OJT05209.1"/>
    <property type="molecule type" value="Genomic_DNA"/>
</dbReference>
<keyword evidence="2" id="KW-0812">Transmembrane</keyword>
<feature type="transmembrane region" description="Helical" evidence="2">
    <location>
        <begin position="57"/>
        <end position="82"/>
    </location>
</feature>
<proteinExistence type="predicted"/>
<protein>
    <submittedName>
        <fullName evidence="3">Uncharacterized protein</fullName>
    </submittedName>
</protein>
<reference evidence="3 4" key="1">
    <citation type="submission" date="2016-10" db="EMBL/GenBank/DDBJ databases">
        <title>Genome sequence of the basidiomycete white-rot fungus Trametes pubescens.</title>
        <authorList>
            <person name="Makela M.R."/>
            <person name="Granchi Z."/>
            <person name="Peng M."/>
            <person name="De Vries R.P."/>
            <person name="Grigoriev I."/>
            <person name="Riley R."/>
            <person name="Hilden K."/>
        </authorList>
    </citation>
    <scope>NUCLEOTIDE SEQUENCE [LARGE SCALE GENOMIC DNA]</scope>
    <source>
        <strain evidence="3 4">FBCC735</strain>
    </source>
</reference>
<sequence length="626" mass="66272">MDTTTSHRLDKGKARAQDIEPTEHTPLLASTSGSLSSSRDASIENPRTARRRLYARLLYVFLISLSICVLVFALVAIIAYSYGSHASQIPPEEILQRALVVQGPDKVEVLSASPEEGVLLLVSGRVGLDAGIVVGVNRAEDDGVFHSMWKSLGRWGIRRLDRVTTTLSSIQVSPRAHPDDVLATVTPMPFEIPLTADPPAKGFGWLTPVEVPVRIKPSNDVPALLRFVRESWKIGFVSVQATVPQAVVHGGGLRDKGWRSLFAVSHANVRPVINMKIPPVPGLPTPGNNSELPNFSDIVTLQSFDITSEADTIRISANATAINPVPLDLEFVSPPLPFIISLPSPNSSSVAVASVHSHPFALTHPNISFTVSGTVVPLANNASGALSVFVSEYISGRDADIQITTPLLPNLIVNTTFPAPHPKPEILQNVSITDMHIKPVGTMMVASGTVHALVVLPRGIHVGVNASRVFPDVLVFDGAVPSPGTNDSDTDSSEGKHSDPPPTQPLPDPLPAHAFAHIIPEDWLPAECVSVEGPEGSGSAVAVTAHIVDVPLEVLPGREREFSNFVSKVIFGTQGALAGVQGVAAVAARVNGLPFANGRDGEMELTGLPFQGSVRIGKKGGLGGLD</sequence>
<evidence type="ECO:0000313" key="3">
    <source>
        <dbReference type="EMBL" id="OJT05209.1"/>
    </source>
</evidence>
<dbReference type="OrthoDB" id="10039566at2759"/>
<dbReference type="AlphaFoldDB" id="A0A1M2VC81"/>
<feature type="region of interest" description="Disordered" evidence="1">
    <location>
        <begin position="481"/>
        <end position="511"/>
    </location>
</feature>
<feature type="compositionally biased region" description="Basic and acidic residues" evidence="1">
    <location>
        <begin position="1"/>
        <end position="23"/>
    </location>
</feature>
<dbReference type="STRING" id="154538.A0A1M2VC81"/>
<keyword evidence="4" id="KW-1185">Reference proteome</keyword>